<dbReference type="Pfam" id="PF04214">
    <property type="entry name" value="DUF411"/>
    <property type="match status" value="1"/>
</dbReference>
<proteinExistence type="predicted"/>
<dbReference type="InterPro" id="IPR007332">
    <property type="entry name" value="DUF411"/>
</dbReference>
<evidence type="ECO:0000313" key="1">
    <source>
        <dbReference type="EMBL" id="MBB4799601.1"/>
    </source>
</evidence>
<gene>
    <name evidence="1" type="ORF">HNP32_003359</name>
</gene>
<organism evidence="1 2">
    <name type="scientific">Brevundimonas bullata</name>
    <dbReference type="NCBI Taxonomy" id="13160"/>
    <lineage>
        <taxon>Bacteria</taxon>
        <taxon>Pseudomonadati</taxon>
        <taxon>Pseudomonadota</taxon>
        <taxon>Alphaproteobacteria</taxon>
        <taxon>Caulobacterales</taxon>
        <taxon>Caulobacteraceae</taxon>
        <taxon>Brevundimonas</taxon>
    </lineage>
</organism>
<protein>
    <recommendedName>
        <fullName evidence="3">Metal-binding protein</fullName>
    </recommendedName>
</protein>
<evidence type="ECO:0000313" key="2">
    <source>
        <dbReference type="Proteomes" id="UP000539957"/>
    </source>
</evidence>
<accession>A0A7W7ISB0</accession>
<reference evidence="1 2" key="1">
    <citation type="submission" date="2020-08" db="EMBL/GenBank/DDBJ databases">
        <title>Functional genomics of gut bacteria from endangered species of beetles.</title>
        <authorList>
            <person name="Carlos-Shanley C."/>
        </authorList>
    </citation>
    <scope>NUCLEOTIDE SEQUENCE [LARGE SCALE GENOMIC DNA]</scope>
    <source>
        <strain evidence="1 2">S00123</strain>
    </source>
</reference>
<dbReference type="AlphaFoldDB" id="A0A7W7ISB0"/>
<name>A0A7W7ISB0_9CAUL</name>
<sequence length="156" mass="16480">MFSPSPSRRSILSGGLVLCGVVVGSGAMAQTRRNITVYKTPWCGCCGLWVGHLRQAGWTARVIDVEDLAPVRARHGVPDRLASCHTGVVGRYAIEGHVPAADIDRLIREAPAGRALVVPGMPAGSPGMESAGREPYVSLLLLADGRTRVYGRHNGG</sequence>
<dbReference type="Proteomes" id="UP000539957">
    <property type="component" value="Unassembled WGS sequence"/>
</dbReference>
<keyword evidence="2" id="KW-1185">Reference proteome</keyword>
<comment type="caution">
    <text evidence="1">The sequence shown here is derived from an EMBL/GenBank/DDBJ whole genome shotgun (WGS) entry which is preliminary data.</text>
</comment>
<evidence type="ECO:0008006" key="3">
    <source>
        <dbReference type="Google" id="ProtNLM"/>
    </source>
</evidence>
<dbReference type="EMBL" id="JACHKY010000006">
    <property type="protein sequence ID" value="MBB4799601.1"/>
    <property type="molecule type" value="Genomic_DNA"/>
</dbReference>